<feature type="domain" description="ACT" evidence="3">
    <location>
        <begin position="664"/>
        <end position="737"/>
    </location>
</feature>
<protein>
    <submittedName>
        <fullName evidence="6">(P)ppGpp synthetase</fullName>
    </submittedName>
</protein>
<dbReference type="Gene3D" id="1.10.3210.10">
    <property type="entry name" value="Hypothetical protein af1432"/>
    <property type="match status" value="1"/>
</dbReference>
<evidence type="ECO:0000259" key="3">
    <source>
        <dbReference type="PROSITE" id="PS51671"/>
    </source>
</evidence>
<dbReference type="InterPro" id="IPR003607">
    <property type="entry name" value="HD/PDEase_dom"/>
</dbReference>
<evidence type="ECO:0000256" key="1">
    <source>
        <dbReference type="ARBA" id="ARBA00025704"/>
    </source>
</evidence>
<dbReference type="PANTHER" id="PTHR21262">
    <property type="entry name" value="GUANOSINE-3',5'-BIS DIPHOSPHATE 3'-PYROPHOSPHOHYDROLASE"/>
    <property type="match status" value="1"/>
</dbReference>
<dbReference type="Pfam" id="PF13291">
    <property type="entry name" value="ACT_4"/>
    <property type="match status" value="1"/>
</dbReference>
<dbReference type="SMART" id="SM00471">
    <property type="entry name" value="HDc"/>
    <property type="match status" value="1"/>
</dbReference>
<dbReference type="PROSITE" id="PS51831">
    <property type="entry name" value="HD"/>
    <property type="match status" value="1"/>
</dbReference>
<dbReference type="GO" id="GO:0005886">
    <property type="term" value="C:plasma membrane"/>
    <property type="evidence" value="ECO:0007669"/>
    <property type="project" value="TreeGrafter"/>
</dbReference>
<dbReference type="AlphaFoldDB" id="A0A2M8P039"/>
<dbReference type="InterPro" id="IPR004095">
    <property type="entry name" value="TGS"/>
</dbReference>
<feature type="domain" description="HD" evidence="4">
    <location>
        <begin position="53"/>
        <end position="160"/>
    </location>
</feature>
<dbReference type="GO" id="GO:0015969">
    <property type="term" value="P:guanosine tetraphosphate metabolic process"/>
    <property type="evidence" value="ECO:0007669"/>
    <property type="project" value="InterPro"/>
</dbReference>
<dbReference type="Pfam" id="PF04607">
    <property type="entry name" value="RelA_SpoT"/>
    <property type="match status" value="1"/>
</dbReference>
<dbReference type="Pfam" id="PF19296">
    <property type="entry name" value="RelA_AH_RIS"/>
    <property type="match status" value="1"/>
</dbReference>
<dbReference type="PROSITE" id="PS51880">
    <property type="entry name" value="TGS"/>
    <property type="match status" value="1"/>
</dbReference>
<dbReference type="InterPro" id="IPR007685">
    <property type="entry name" value="RelA_SpoT"/>
</dbReference>
<dbReference type="Gene3D" id="3.30.70.260">
    <property type="match status" value="1"/>
</dbReference>
<dbReference type="CDD" id="cd05399">
    <property type="entry name" value="NT_Rel-Spo_like"/>
    <property type="match status" value="1"/>
</dbReference>
<gene>
    <name evidence="6" type="ORF">CUN51_05390</name>
</gene>
<dbReference type="InterPro" id="IPR002912">
    <property type="entry name" value="ACT_dom"/>
</dbReference>
<dbReference type="GO" id="GO:0042594">
    <property type="term" value="P:response to starvation"/>
    <property type="evidence" value="ECO:0007669"/>
    <property type="project" value="TreeGrafter"/>
</dbReference>
<dbReference type="SUPFAM" id="SSF55021">
    <property type="entry name" value="ACT-like"/>
    <property type="match status" value="1"/>
</dbReference>
<evidence type="ECO:0000313" key="6">
    <source>
        <dbReference type="EMBL" id="PJF30919.1"/>
    </source>
</evidence>
<sequence length="738" mass="83113">MVAVISEEVPTDLEPIFKSQPKLSPEERALVLRAYHYAAKAHEGVKRAGGEPYITHPVAVAQILADLRLDAPTLAAALLHDVVEDVEGIEIEDIERTFGAEVAQLVDGVTKLAKLPTNTDAMKNGKAGDREAETLRKIFLSMNNDIRVVLIKLADRLHNMRTLGYMSPERQIKKAQETLDIFAPLANRLGIWQMKWELEDLSFRYLNPEKYREIAAQLDIRRAEREKYLETVKARLTKEISAAGIPIVQISARPKHIYSIYRKMERKRIPFDQVYDIHALRVIVPEKVQCYQVLGIVHSIWRPIPGEFDDYIAAPKNNFYQSLHTAIVDDQGKTIEVQIRTPEMHEHAEYGIAAHWRYKEGTAHDKAFEERLRYLRRLIESAAEDVSADSDAQEFVKAMRSDVFQNRVYVFTPKGDVIDLPSGATPIDFAYHIHTDVGHRCRGARVNGVQVSLDYRLKSGDRVEIITSSKRAGPSLDWLNPSLGYVQTSRARHKIQAWFKRIGRENNIALGREVVDRELRRLGLSAKPREEVAALFGYTKVDDFFSAVGYGDISAPNIATKVLEADRKAQREAAAEALTPTTEAHTRPVNASDGIDIMGDSGMLITLGRCCNPVRGDPIVGYITRGKGVTVHRADCPNVINSPEPERFINVTWGTSVERAYPVPILITAYDREGLLRDIGAITANENINIADLRVQTRNSIASIFLTIELENLEQLSRVLAKIEMLPNVIEARRRVSM</sequence>
<dbReference type="InterPro" id="IPR012676">
    <property type="entry name" value="TGS-like"/>
</dbReference>
<dbReference type="SMART" id="SM00954">
    <property type="entry name" value="RelA_SpoT"/>
    <property type="match status" value="1"/>
</dbReference>
<dbReference type="InterPro" id="IPR006674">
    <property type="entry name" value="HD_domain"/>
</dbReference>
<feature type="domain" description="TGS" evidence="5">
    <location>
        <begin position="406"/>
        <end position="467"/>
    </location>
</feature>
<dbReference type="InterPro" id="IPR043519">
    <property type="entry name" value="NT_sf"/>
</dbReference>
<dbReference type="Pfam" id="PF02824">
    <property type="entry name" value="TGS"/>
    <property type="match status" value="1"/>
</dbReference>
<accession>A0A2M8P039</accession>
<comment type="similarity">
    <text evidence="2">Belongs to the relA/spoT family.</text>
</comment>
<dbReference type="FunFam" id="3.10.20.30:FF:000002">
    <property type="entry name" value="GTP pyrophosphokinase (RelA/SpoT)"/>
    <property type="match status" value="1"/>
</dbReference>
<dbReference type="PANTHER" id="PTHR21262:SF31">
    <property type="entry name" value="GTP PYROPHOSPHOKINASE"/>
    <property type="match status" value="1"/>
</dbReference>
<dbReference type="InterPro" id="IPR033655">
    <property type="entry name" value="TGS_RelA/SpoT"/>
</dbReference>
<dbReference type="Proteomes" id="UP000228921">
    <property type="component" value="Unassembled WGS sequence"/>
</dbReference>
<reference evidence="6 7" key="1">
    <citation type="submission" date="2017-11" db="EMBL/GenBank/DDBJ databases">
        <title>Evolution of Phototrophy in the Chloroflexi Phylum Driven by Horizontal Gene Transfer.</title>
        <authorList>
            <person name="Ward L.M."/>
            <person name="Hemp J."/>
            <person name="Shih P.M."/>
            <person name="Mcglynn S.E."/>
            <person name="Fischer W."/>
        </authorList>
    </citation>
    <scope>NUCLEOTIDE SEQUENCE [LARGE SCALE GENOMIC DNA]</scope>
    <source>
        <strain evidence="6">CP2_2F</strain>
    </source>
</reference>
<dbReference type="InterPro" id="IPR045865">
    <property type="entry name" value="ACT-like_dom_sf"/>
</dbReference>
<dbReference type="Gene3D" id="3.30.460.10">
    <property type="entry name" value="Beta Polymerase, domain 2"/>
    <property type="match status" value="1"/>
</dbReference>
<dbReference type="CDD" id="cd00077">
    <property type="entry name" value="HDc"/>
    <property type="match status" value="1"/>
</dbReference>
<name>A0A2M8P039_9CHLR</name>
<comment type="function">
    <text evidence="2">In eubacteria ppGpp (guanosine 3'-diphosphate 5'-diphosphate) is a mediator of the stringent response that coordinates a variety of cellular activities in response to changes in nutritional abundance.</text>
</comment>
<dbReference type="CDD" id="cd04876">
    <property type="entry name" value="ACT_RelA-SpoT"/>
    <property type="match status" value="1"/>
</dbReference>
<evidence type="ECO:0000313" key="7">
    <source>
        <dbReference type="Proteomes" id="UP000228921"/>
    </source>
</evidence>
<dbReference type="FunFam" id="1.10.3210.10:FF:000001">
    <property type="entry name" value="GTP pyrophosphokinase RelA"/>
    <property type="match status" value="1"/>
</dbReference>
<dbReference type="PROSITE" id="PS51671">
    <property type="entry name" value="ACT"/>
    <property type="match status" value="1"/>
</dbReference>
<dbReference type="InterPro" id="IPR004811">
    <property type="entry name" value="RelA/Spo_fam"/>
</dbReference>
<dbReference type="FunFam" id="3.30.460.10:FF:000001">
    <property type="entry name" value="GTP pyrophosphokinase RelA"/>
    <property type="match status" value="1"/>
</dbReference>
<dbReference type="SUPFAM" id="SSF81271">
    <property type="entry name" value="TGS-like"/>
    <property type="match status" value="1"/>
</dbReference>
<comment type="caution">
    <text evidence="6">The sequence shown here is derived from an EMBL/GenBank/DDBJ whole genome shotgun (WGS) entry which is preliminary data.</text>
</comment>
<organism evidence="6 7">
    <name type="scientific">Candidatus Thermofonsia Clade 1 bacterium</name>
    <dbReference type="NCBI Taxonomy" id="2364210"/>
    <lineage>
        <taxon>Bacteria</taxon>
        <taxon>Bacillati</taxon>
        <taxon>Chloroflexota</taxon>
        <taxon>Candidatus Thermofontia</taxon>
        <taxon>Candidatus Thermofonsia Clade 1</taxon>
    </lineage>
</organism>
<dbReference type="SUPFAM" id="SSF81301">
    <property type="entry name" value="Nucleotidyltransferase"/>
    <property type="match status" value="1"/>
</dbReference>
<dbReference type="CDD" id="cd01668">
    <property type="entry name" value="TGS_RSH"/>
    <property type="match status" value="1"/>
</dbReference>
<dbReference type="Pfam" id="PF13328">
    <property type="entry name" value="HD_4"/>
    <property type="match status" value="1"/>
</dbReference>
<proteinExistence type="inferred from homology"/>
<evidence type="ECO:0000256" key="2">
    <source>
        <dbReference type="RuleBase" id="RU003847"/>
    </source>
</evidence>
<dbReference type="InterPro" id="IPR045600">
    <property type="entry name" value="RelA/SpoT_AH_RIS"/>
</dbReference>
<evidence type="ECO:0000259" key="4">
    <source>
        <dbReference type="PROSITE" id="PS51831"/>
    </source>
</evidence>
<dbReference type="Gene3D" id="3.10.20.30">
    <property type="match status" value="1"/>
</dbReference>
<dbReference type="SUPFAM" id="SSF109604">
    <property type="entry name" value="HD-domain/PDEase-like"/>
    <property type="match status" value="1"/>
</dbReference>
<dbReference type="GO" id="GO:0008728">
    <property type="term" value="F:GTP diphosphokinase activity"/>
    <property type="evidence" value="ECO:0007669"/>
    <property type="project" value="TreeGrafter"/>
</dbReference>
<dbReference type="InterPro" id="IPR012675">
    <property type="entry name" value="Beta-grasp_dom_sf"/>
</dbReference>
<dbReference type="NCBIfam" id="TIGR00691">
    <property type="entry name" value="spoT_relA"/>
    <property type="match status" value="1"/>
</dbReference>
<dbReference type="GO" id="GO:0008893">
    <property type="term" value="F:guanosine-3',5'-bis(diphosphate) 3'-diphosphatase activity"/>
    <property type="evidence" value="ECO:0007669"/>
    <property type="project" value="TreeGrafter"/>
</dbReference>
<evidence type="ECO:0000259" key="5">
    <source>
        <dbReference type="PROSITE" id="PS51880"/>
    </source>
</evidence>
<dbReference type="EMBL" id="PGTK01000005">
    <property type="protein sequence ID" value="PJF30919.1"/>
    <property type="molecule type" value="Genomic_DNA"/>
</dbReference>
<comment type="pathway">
    <text evidence="1">Purine metabolism.</text>
</comment>